<name>A0A5P8WAK4_9NOSO</name>
<proteinExistence type="predicted"/>
<dbReference type="AlphaFoldDB" id="A0A5P8WAK4"/>
<evidence type="ECO:0000313" key="2">
    <source>
        <dbReference type="Proteomes" id="UP000326678"/>
    </source>
</evidence>
<keyword evidence="2" id="KW-1185">Reference proteome</keyword>
<protein>
    <submittedName>
        <fullName evidence="1">Uncharacterized protein</fullName>
    </submittedName>
</protein>
<gene>
    <name evidence="1" type="ORF">GXM_07302</name>
</gene>
<dbReference type="Proteomes" id="UP000326678">
    <property type="component" value="Chromosome Gxm2"/>
</dbReference>
<sequence>MIQCSVKDENITQTKIIKLINNYHQKGQLISSHQVNSKNAHSIISSFEEQFILRPRVKIHGLHRQIVIDKIEIEINANNYGELIKHHVNLIGFEQQQYVAYLLPYQRVNIHIIFNRATGSQGNLIDISFPQYSMWNSEYKVKLSYEAIINEYYRAEKQQLEYRRDIERKVRRLIEYSEKVTNYDLQLDNAINRINQILRKMA</sequence>
<organism evidence="1 2">
    <name type="scientific">Nostoc sphaeroides CCNUC1</name>
    <dbReference type="NCBI Taxonomy" id="2653204"/>
    <lineage>
        <taxon>Bacteria</taxon>
        <taxon>Bacillati</taxon>
        <taxon>Cyanobacteriota</taxon>
        <taxon>Cyanophyceae</taxon>
        <taxon>Nostocales</taxon>
        <taxon>Nostocaceae</taxon>
        <taxon>Nostoc</taxon>
    </lineage>
</organism>
<dbReference type="KEGG" id="nsh:GXM_07302"/>
<evidence type="ECO:0000313" key="1">
    <source>
        <dbReference type="EMBL" id="QFS49808.1"/>
    </source>
</evidence>
<accession>A0A5P8WAK4</accession>
<dbReference type="EMBL" id="CP045227">
    <property type="protein sequence ID" value="QFS49808.1"/>
    <property type="molecule type" value="Genomic_DNA"/>
</dbReference>
<reference evidence="1 2" key="1">
    <citation type="submission" date="2019-10" db="EMBL/GenBank/DDBJ databases">
        <title>Genomic and transcriptomic insights into the perfect genentic adaptation of a filamentous nitrogen-fixing cyanobacterium to rice fields.</title>
        <authorList>
            <person name="Chen Z."/>
        </authorList>
    </citation>
    <scope>NUCLEOTIDE SEQUENCE [LARGE SCALE GENOMIC DNA]</scope>
    <source>
        <strain evidence="1">CCNUC1</strain>
    </source>
</reference>